<dbReference type="PANTHER" id="PTHR44154">
    <property type="entry name" value="QUINONE OXIDOREDUCTASE"/>
    <property type="match status" value="1"/>
</dbReference>
<name>A0A918M2X0_9ACTN</name>
<dbReference type="SUPFAM" id="SSF51735">
    <property type="entry name" value="NAD(P)-binding Rossmann-fold domains"/>
    <property type="match status" value="1"/>
</dbReference>
<dbReference type="Pfam" id="PF08240">
    <property type="entry name" value="ADH_N"/>
    <property type="match status" value="1"/>
</dbReference>
<dbReference type="GO" id="GO:0008270">
    <property type="term" value="F:zinc ion binding"/>
    <property type="evidence" value="ECO:0007669"/>
    <property type="project" value="InterPro"/>
</dbReference>
<feature type="domain" description="Enoyl reductase (ER)" evidence="7">
    <location>
        <begin position="10"/>
        <end position="322"/>
    </location>
</feature>
<proteinExistence type="predicted"/>
<evidence type="ECO:0000259" key="7">
    <source>
        <dbReference type="SMART" id="SM00829"/>
    </source>
</evidence>
<dbReference type="SUPFAM" id="SSF50129">
    <property type="entry name" value="GroES-like"/>
    <property type="match status" value="1"/>
</dbReference>
<keyword evidence="3" id="KW-0963">Cytoplasm</keyword>
<evidence type="ECO:0000256" key="6">
    <source>
        <dbReference type="ARBA" id="ARBA00022990"/>
    </source>
</evidence>
<dbReference type="PANTHER" id="PTHR44154:SF1">
    <property type="entry name" value="QUINONE OXIDOREDUCTASE"/>
    <property type="match status" value="1"/>
</dbReference>
<keyword evidence="9" id="KW-1185">Reference proteome</keyword>
<organism evidence="8 9">
    <name type="scientific">Streptomyces lavendofoliae</name>
    <dbReference type="NCBI Taxonomy" id="67314"/>
    <lineage>
        <taxon>Bacteria</taxon>
        <taxon>Bacillati</taxon>
        <taxon>Actinomycetota</taxon>
        <taxon>Actinomycetes</taxon>
        <taxon>Kitasatosporales</taxon>
        <taxon>Streptomycetaceae</taxon>
        <taxon>Streptomyces</taxon>
    </lineage>
</organism>
<gene>
    <name evidence="8" type="primary">qor</name>
    <name evidence="8" type="ORF">GCM10010274_17640</name>
</gene>
<dbReference type="Proteomes" id="UP000636661">
    <property type="component" value="Unassembled WGS sequence"/>
</dbReference>
<evidence type="ECO:0000256" key="4">
    <source>
        <dbReference type="ARBA" id="ARBA00022857"/>
    </source>
</evidence>
<keyword evidence="6" id="KW-0007">Acetylation</keyword>
<dbReference type="PROSITE" id="PS01162">
    <property type="entry name" value="QOR_ZETA_CRYSTAL"/>
    <property type="match status" value="1"/>
</dbReference>
<keyword evidence="4" id="KW-0521">NADP</keyword>
<comment type="subcellular location">
    <subcellularLocation>
        <location evidence="1">Cytoplasm</location>
    </subcellularLocation>
</comment>
<evidence type="ECO:0000256" key="5">
    <source>
        <dbReference type="ARBA" id="ARBA00022884"/>
    </source>
</evidence>
<dbReference type="AlphaFoldDB" id="A0A918M2X0"/>
<protein>
    <submittedName>
        <fullName evidence="8">NADPH:quinone reductase</fullName>
    </submittedName>
</protein>
<dbReference type="Gene3D" id="3.90.180.10">
    <property type="entry name" value="Medium-chain alcohol dehydrogenases, catalytic domain"/>
    <property type="match status" value="1"/>
</dbReference>
<dbReference type="InterPro" id="IPR036291">
    <property type="entry name" value="NAD(P)-bd_dom_sf"/>
</dbReference>
<reference evidence="8" key="1">
    <citation type="journal article" date="2014" name="Int. J. Syst. Evol. Microbiol.">
        <title>Complete genome sequence of Corynebacterium casei LMG S-19264T (=DSM 44701T), isolated from a smear-ripened cheese.</title>
        <authorList>
            <consortium name="US DOE Joint Genome Institute (JGI-PGF)"/>
            <person name="Walter F."/>
            <person name="Albersmeier A."/>
            <person name="Kalinowski J."/>
            <person name="Ruckert C."/>
        </authorList>
    </citation>
    <scope>NUCLEOTIDE SEQUENCE</scope>
    <source>
        <strain evidence="8">JCM 4391</strain>
    </source>
</reference>
<dbReference type="EMBL" id="BMTP01000004">
    <property type="protein sequence ID" value="GGU31307.1"/>
    <property type="molecule type" value="Genomic_DNA"/>
</dbReference>
<evidence type="ECO:0000256" key="2">
    <source>
        <dbReference type="ARBA" id="ARBA00011881"/>
    </source>
</evidence>
<dbReference type="GO" id="GO:0003723">
    <property type="term" value="F:RNA binding"/>
    <property type="evidence" value="ECO:0007669"/>
    <property type="project" value="UniProtKB-KW"/>
</dbReference>
<sequence>MRVVRATRFGGPEVLVAAEVPDPVPGPGQVLVDVAAVDTIYLETQLRSGWGGEFFALEPPYVPGGGIAGTVRAVGAGVDEAVWSGRRVAASLGVTGGYAERAVAGVDSLAPVPEVLALTEAVALVHDGVTAAALLEATEPKPGETVLVVGASGGMGTLLVQLAKAAGARVVGTARGARKTALVRELGAGAVVDPGPPDWVERARGALGPAGADVVLDGVGGEVGAAAFGLVADGGRFSAHGAPTGGFAPVDPASAQRRGVRLLGIGDVRLPEREHVRLLGRVLAEAAAGRLRPVIGGRFPLERAAEAHAAIENRSLLGKVVLTV</sequence>
<dbReference type="CDD" id="cd08244">
    <property type="entry name" value="MDR_enoyl_red"/>
    <property type="match status" value="1"/>
</dbReference>
<evidence type="ECO:0000313" key="9">
    <source>
        <dbReference type="Proteomes" id="UP000636661"/>
    </source>
</evidence>
<dbReference type="InterPro" id="IPR002364">
    <property type="entry name" value="Quin_OxRdtase/zeta-crystal_CS"/>
</dbReference>
<dbReference type="GO" id="GO:0016491">
    <property type="term" value="F:oxidoreductase activity"/>
    <property type="evidence" value="ECO:0007669"/>
    <property type="project" value="InterPro"/>
</dbReference>
<dbReference type="SMART" id="SM00829">
    <property type="entry name" value="PKS_ER"/>
    <property type="match status" value="1"/>
</dbReference>
<evidence type="ECO:0000256" key="1">
    <source>
        <dbReference type="ARBA" id="ARBA00004496"/>
    </source>
</evidence>
<evidence type="ECO:0000256" key="3">
    <source>
        <dbReference type="ARBA" id="ARBA00022490"/>
    </source>
</evidence>
<keyword evidence="5" id="KW-0694">RNA-binding</keyword>
<dbReference type="InterPro" id="IPR013154">
    <property type="entry name" value="ADH-like_N"/>
</dbReference>
<dbReference type="RefSeq" id="WP_189550550.1">
    <property type="nucleotide sequence ID" value="NZ_BMTP01000004.1"/>
</dbReference>
<reference evidence="8" key="2">
    <citation type="submission" date="2020-09" db="EMBL/GenBank/DDBJ databases">
        <authorList>
            <person name="Sun Q."/>
            <person name="Ohkuma M."/>
        </authorList>
    </citation>
    <scope>NUCLEOTIDE SEQUENCE</scope>
    <source>
        <strain evidence="8">JCM 4391</strain>
    </source>
</reference>
<accession>A0A918M2X0</accession>
<evidence type="ECO:0000313" key="8">
    <source>
        <dbReference type="EMBL" id="GGU31307.1"/>
    </source>
</evidence>
<dbReference type="InterPro" id="IPR051603">
    <property type="entry name" value="Zinc-ADH_QOR/CCCR"/>
</dbReference>
<dbReference type="InterPro" id="IPR011032">
    <property type="entry name" value="GroES-like_sf"/>
</dbReference>
<comment type="caution">
    <text evidence="8">The sequence shown here is derived from an EMBL/GenBank/DDBJ whole genome shotgun (WGS) entry which is preliminary data.</text>
</comment>
<comment type="subunit">
    <text evidence="2">Homotetramer.</text>
</comment>
<dbReference type="GO" id="GO:0005737">
    <property type="term" value="C:cytoplasm"/>
    <property type="evidence" value="ECO:0007669"/>
    <property type="project" value="UniProtKB-SubCell"/>
</dbReference>
<dbReference type="InterPro" id="IPR013149">
    <property type="entry name" value="ADH-like_C"/>
</dbReference>
<dbReference type="InterPro" id="IPR020843">
    <property type="entry name" value="ER"/>
</dbReference>
<dbReference type="Gene3D" id="3.40.50.720">
    <property type="entry name" value="NAD(P)-binding Rossmann-like Domain"/>
    <property type="match status" value="1"/>
</dbReference>
<dbReference type="Pfam" id="PF00107">
    <property type="entry name" value="ADH_zinc_N"/>
    <property type="match status" value="1"/>
</dbReference>